<evidence type="ECO:0000313" key="2">
    <source>
        <dbReference type="Proteomes" id="UP000265798"/>
    </source>
</evidence>
<organism evidence="1 2">
    <name type="scientific">Leptospira stimsonii</name>
    <dbReference type="NCBI Taxonomy" id="2202203"/>
    <lineage>
        <taxon>Bacteria</taxon>
        <taxon>Pseudomonadati</taxon>
        <taxon>Spirochaetota</taxon>
        <taxon>Spirochaetia</taxon>
        <taxon>Leptospirales</taxon>
        <taxon>Leptospiraceae</taxon>
        <taxon>Leptospira</taxon>
    </lineage>
</organism>
<comment type="caution">
    <text evidence="1">The sequence shown here is derived from an EMBL/GenBank/DDBJ whole genome shotgun (WGS) entry which is preliminary data.</text>
</comment>
<dbReference type="Proteomes" id="UP000265798">
    <property type="component" value="Unassembled WGS sequence"/>
</dbReference>
<dbReference type="EMBL" id="QHCT01000004">
    <property type="protein sequence ID" value="RHX89365.1"/>
    <property type="molecule type" value="Genomic_DNA"/>
</dbReference>
<protein>
    <submittedName>
        <fullName evidence="1">Uncharacterized protein</fullName>
    </submittedName>
</protein>
<accession>A0A396Z3M4</accession>
<dbReference type="AlphaFoldDB" id="A0A396Z3M4"/>
<gene>
    <name evidence="1" type="ORF">DLM75_16155</name>
</gene>
<proteinExistence type="predicted"/>
<reference evidence="2" key="1">
    <citation type="submission" date="2018-05" db="EMBL/GenBank/DDBJ databases">
        <title>Leptospira yasudae sp. nov. and Leptospira stimsonii sp. nov., two pathogenic species of the genus Leptospira isolated from environmental sources.</title>
        <authorList>
            <person name="Casanovas-Massana A."/>
            <person name="Hamond C."/>
            <person name="Santos L.A."/>
            <person name="Hacker K.P."/>
            <person name="Balassiano I."/>
            <person name="Medeiros M.A."/>
            <person name="Reis M.G."/>
            <person name="Ko A.I."/>
            <person name="Wunder E.A."/>
        </authorList>
    </citation>
    <scope>NUCLEOTIDE SEQUENCE [LARGE SCALE GENOMIC DNA]</scope>
    <source>
        <strain evidence="2">Yale</strain>
    </source>
</reference>
<evidence type="ECO:0000313" key="1">
    <source>
        <dbReference type="EMBL" id="RHX89365.1"/>
    </source>
</evidence>
<name>A0A396Z3M4_9LEPT</name>
<sequence length="64" mass="7856">MRNGSYFFARFKWAIEFFFHPVVGILFRIRGRLELTDCFVHGFVFQFSESRWDCNQFPPPFEKR</sequence>